<name>A0A0C3QSB2_9AGAM</name>
<dbReference type="Proteomes" id="UP000054248">
    <property type="component" value="Unassembled WGS sequence"/>
</dbReference>
<gene>
    <name evidence="1" type="ORF">M407DRAFT_124738</name>
</gene>
<dbReference type="EMBL" id="KN822960">
    <property type="protein sequence ID" value="KIO31811.1"/>
    <property type="molecule type" value="Genomic_DNA"/>
</dbReference>
<protein>
    <submittedName>
        <fullName evidence="1">Uncharacterized protein</fullName>
    </submittedName>
</protein>
<evidence type="ECO:0000313" key="1">
    <source>
        <dbReference type="EMBL" id="KIO31811.1"/>
    </source>
</evidence>
<evidence type="ECO:0000313" key="2">
    <source>
        <dbReference type="Proteomes" id="UP000054248"/>
    </source>
</evidence>
<keyword evidence="2" id="KW-1185">Reference proteome</keyword>
<reference evidence="1 2" key="1">
    <citation type="submission" date="2014-04" db="EMBL/GenBank/DDBJ databases">
        <authorList>
            <consortium name="DOE Joint Genome Institute"/>
            <person name="Kuo A."/>
            <person name="Girlanda M."/>
            <person name="Perotto S."/>
            <person name="Kohler A."/>
            <person name="Nagy L.G."/>
            <person name="Floudas D."/>
            <person name="Copeland A."/>
            <person name="Barry K.W."/>
            <person name="Cichocki N."/>
            <person name="Veneault-Fourrey C."/>
            <person name="LaButti K."/>
            <person name="Lindquist E.A."/>
            <person name="Lipzen A."/>
            <person name="Lundell T."/>
            <person name="Morin E."/>
            <person name="Murat C."/>
            <person name="Sun H."/>
            <person name="Tunlid A."/>
            <person name="Henrissat B."/>
            <person name="Grigoriev I.V."/>
            <person name="Hibbett D.S."/>
            <person name="Martin F."/>
            <person name="Nordberg H.P."/>
            <person name="Cantor M.N."/>
            <person name="Hua S.X."/>
        </authorList>
    </citation>
    <scope>NUCLEOTIDE SEQUENCE [LARGE SCALE GENOMIC DNA]</scope>
    <source>
        <strain evidence="1 2">MUT 4182</strain>
    </source>
</reference>
<dbReference type="AlphaFoldDB" id="A0A0C3QSB2"/>
<proteinExistence type="predicted"/>
<sequence>MLLFREWCKQMLLPARERTGELRDSAAFIRGATRRTKLVWVIGGERRKPKHLSTFHLGSASLVCLRHLRWEISSVRMIWGWNGEAAYTLPLPHSSLTPRQLGRTCLLRETRSAALASAYSRLHVDAEAVLLASRQYRLAIRLRMCRSPSINTPLSAELV</sequence>
<organism evidence="1 2">
    <name type="scientific">Tulasnella calospora MUT 4182</name>
    <dbReference type="NCBI Taxonomy" id="1051891"/>
    <lineage>
        <taxon>Eukaryota</taxon>
        <taxon>Fungi</taxon>
        <taxon>Dikarya</taxon>
        <taxon>Basidiomycota</taxon>
        <taxon>Agaricomycotina</taxon>
        <taxon>Agaricomycetes</taxon>
        <taxon>Cantharellales</taxon>
        <taxon>Tulasnellaceae</taxon>
        <taxon>Tulasnella</taxon>
    </lineage>
</organism>
<dbReference type="HOGENOM" id="CLU_1662095_0_0_1"/>
<reference evidence="2" key="2">
    <citation type="submission" date="2015-01" db="EMBL/GenBank/DDBJ databases">
        <title>Evolutionary Origins and Diversification of the Mycorrhizal Mutualists.</title>
        <authorList>
            <consortium name="DOE Joint Genome Institute"/>
            <consortium name="Mycorrhizal Genomics Consortium"/>
            <person name="Kohler A."/>
            <person name="Kuo A."/>
            <person name="Nagy L.G."/>
            <person name="Floudas D."/>
            <person name="Copeland A."/>
            <person name="Barry K.W."/>
            <person name="Cichocki N."/>
            <person name="Veneault-Fourrey C."/>
            <person name="LaButti K."/>
            <person name="Lindquist E.A."/>
            <person name="Lipzen A."/>
            <person name="Lundell T."/>
            <person name="Morin E."/>
            <person name="Murat C."/>
            <person name="Riley R."/>
            <person name="Ohm R."/>
            <person name="Sun H."/>
            <person name="Tunlid A."/>
            <person name="Henrissat B."/>
            <person name="Grigoriev I.V."/>
            <person name="Hibbett D.S."/>
            <person name="Martin F."/>
        </authorList>
    </citation>
    <scope>NUCLEOTIDE SEQUENCE [LARGE SCALE GENOMIC DNA]</scope>
    <source>
        <strain evidence="2">MUT 4182</strain>
    </source>
</reference>
<accession>A0A0C3QSB2</accession>